<evidence type="ECO:0000313" key="3">
    <source>
        <dbReference type="EMBL" id="MCP9290201.1"/>
    </source>
</evidence>
<dbReference type="InterPro" id="IPR008532">
    <property type="entry name" value="NFACT_RNA-bd"/>
</dbReference>
<evidence type="ECO:0000313" key="4">
    <source>
        <dbReference type="Proteomes" id="UP001139125"/>
    </source>
</evidence>
<name>A0A9X2RBC6_9BACT</name>
<dbReference type="GO" id="GO:1990112">
    <property type="term" value="C:RQC complex"/>
    <property type="evidence" value="ECO:0007669"/>
    <property type="project" value="TreeGrafter"/>
</dbReference>
<feature type="domain" description="NFACT RNA-binding" evidence="2">
    <location>
        <begin position="415"/>
        <end position="504"/>
    </location>
</feature>
<proteinExistence type="predicted"/>
<accession>A0A9X2RBC6</accession>
<dbReference type="GO" id="GO:0072344">
    <property type="term" value="P:rescue of stalled ribosome"/>
    <property type="evidence" value="ECO:0007669"/>
    <property type="project" value="TreeGrafter"/>
</dbReference>
<dbReference type="AlphaFoldDB" id="A0A9X2RBC6"/>
<evidence type="ECO:0000256" key="1">
    <source>
        <dbReference type="SAM" id="Coils"/>
    </source>
</evidence>
<feature type="coiled-coil region" evidence="1">
    <location>
        <begin position="350"/>
        <end position="380"/>
    </location>
</feature>
<dbReference type="Proteomes" id="UP001139125">
    <property type="component" value="Unassembled WGS sequence"/>
</dbReference>
<dbReference type="PANTHER" id="PTHR15239">
    <property type="entry name" value="NUCLEAR EXPORT MEDIATOR FACTOR NEMF"/>
    <property type="match status" value="1"/>
</dbReference>
<dbReference type="Pfam" id="PF05833">
    <property type="entry name" value="NFACT_N"/>
    <property type="match status" value="1"/>
</dbReference>
<protein>
    <submittedName>
        <fullName evidence="3">NFACT RNA binding domain-containing protein</fullName>
    </submittedName>
</protein>
<evidence type="ECO:0000259" key="2">
    <source>
        <dbReference type="Pfam" id="PF05670"/>
    </source>
</evidence>
<comment type="caution">
    <text evidence="3">The sequence shown here is derived from an EMBL/GenBank/DDBJ whole genome shotgun (WGS) entry which is preliminary data.</text>
</comment>
<reference evidence="3" key="1">
    <citation type="submission" date="2022-06" db="EMBL/GenBank/DDBJ databases">
        <title>Gracilimonas sp. CAU 1638 isolated from sea sediment.</title>
        <authorList>
            <person name="Kim W."/>
        </authorList>
    </citation>
    <scope>NUCLEOTIDE SEQUENCE</scope>
    <source>
        <strain evidence="3">CAU 1638</strain>
    </source>
</reference>
<organism evidence="3 4">
    <name type="scientific">Gracilimonas sediminicola</name>
    <dbReference type="NCBI Taxonomy" id="2952158"/>
    <lineage>
        <taxon>Bacteria</taxon>
        <taxon>Pseudomonadati</taxon>
        <taxon>Balneolota</taxon>
        <taxon>Balneolia</taxon>
        <taxon>Balneolales</taxon>
        <taxon>Balneolaceae</taxon>
        <taxon>Gracilimonas</taxon>
    </lineage>
</organism>
<dbReference type="Pfam" id="PF05670">
    <property type="entry name" value="NFACT-R_1"/>
    <property type="match status" value="1"/>
</dbReference>
<dbReference type="PANTHER" id="PTHR15239:SF6">
    <property type="entry name" value="RIBOSOME QUALITY CONTROL COMPLEX SUBUNIT NEMF"/>
    <property type="match status" value="1"/>
</dbReference>
<dbReference type="InterPro" id="IPR051608">
    <property type="entry name" value="RQC_Subunit_NEMF"/>
</dbReference>
<keyword evidence="1" id="KW-0175">Coiled coil</keyword>
<dbReference type="Gene3D" id="2.30.310.10">
    <property type="entry name" value="ibrinogen binding protein from staphylococcus aureus domain"/>
    <property type="match status" value="1"/>
</dbReference>
<dbReference type="GO" id="GO:0043023">
    <property type="term" value="F:ribosomal large subunit binding"/>
    <property type="evidence" value="ECO:0007669"/>
    <property type="project" value="TreeGrafter"/>
</dbReference>
<gene>
    <name evidence="3" type="ORF">NM125_01250</name>
</gene>
<dbReference type="GO" id="GO:0000049">
    <property type="term" value="F:tRNA binding"/>
    <property type="evidence" value="ECO:0007669"/>
    <property type="project" value="TreeGrafter"/>
</dbReference>
<dbReference type="RefSeq" id="WP_255132062.1">
    <property type="nucleotide sequence ID" value="NZ_JANDBC010000001.1"/>
</dbReference>
<dbReference type="EMBL" id="JANDBC010000001">
    <property type="protein sequence ID" value="MCP9290201.1"/>
    <property type="molecule type" value="Genomic_DNA"/>
</dbReference>
<keyword evidence="4" id="KW-1185">Reference proteome</keyword>
<sequence>MNYYELIYLKRELKNKLTAGKIEQAVSPYKNYLEFFVHTEAAKHRLCFSSAPGNIALYLDSFRGAKKSNTIDFFEKIYGVEITDVTIPETDRWLFIHFEDGHKLHFRLFSNRANVFLSKEGEIIEVFKEYDETEEEPPSPQKLNVYEIEEDISRKSTKNKIVAINAMFPRQNIQELTDIYDLDEAGEEELQEFVRKVCDEMENNPFPRLLENGDTTLLSEETLPVKTEKEFDSVNDLILYRYKNYSRDQRLRQRKSSLLKSLKRKIKRTKSGLQNLEQADKGLERAEKYEQWGHILMANAHLGDVNKEEIEVDDLYNEGEKVTIPLEIDLDIAGNAQRYYKKSAGAEKSYEEAMKRIPIMQNEKEKAERLLEEAEEITNLWEFKDWEKEREEELKEYRSQDNSGDEEQLPFHTLEVQGYPVWIGKNAKSNDTLVQKAHKEDVWMHARGVPGSHLVIRMGNDKGMPEKKVLLEAASYAAYNSKAKGSKLAPVIITKKKYVRKPKGSPPGAVVVDREEVEMVTPKKPAK</sequence>